<dbReference type="KEGG" id="pfy:PFICI_00323"/>
<dbReference type="OrthoDB" id="3432781at2759"/>
<dbReference type="RefSeq" id="XP_007827095.1">
    <property type="nucleotide sequence ID" value="XM_007828904.1"/>
</dbReference>
<dbReference type="InParanoid" id="W3XKG3"/>
<keyword evidence="1" id="KW-0547">Nucleotide-binding</keyword>
<evidence type="ECO:0000256" key="2">
    <source>
        <dbReference type="SAM" id="MobiDB-lite"/>
    </source>
</evidence>
<evidence type="ECO:0000313" key="4">
    <source>
        <dbReference type="Proteomes" id="UP000030651"/>
    </source>
</evidence>
<gene>
    <name evidence="3" type="ORF">PFICI_00323</name>
</gene>
<evidence type="ECO:0008006" key="5">
    <source>
        <dbReference type="Google" id="ProtNLM"/>
    </source>
</evidence>
<dbReference type="SUPFAM" id="SSF56112">
    <property type="entry name" value="Protein kinase-like (PK-like)"/>
    <property type="match status" value="1"/>
</dbReference>
<proteinExistence type="predicted"/>
<dbReference type="HOGENOM" id="CLU_042091_1_0_1"/>
<organism evidence="3 4">
    <name type="scientific">Pestalotiopsis fici (strain W106-1 / CGMCC3.15140)</name>
    <dbReference type="NCBI Taxonomy" id="1229662"/>
    <lineage>
        <taxon>Eukaryota</taxon>
        <taxon>Fungi</taxon>
        <taxon>Dikarya</taxon>
        <taxon>Ascomycota</taxon>
        <taxon>Pezizomycotina</taxon>
        <taxon>Sordariomycetes</taxon>
        <taxon>Xylariomycetidae</taxon>
        <taxon>Amphisphaeriales</taxon>
        <taxon>Sporocadaceae</taxon>
        <taxon>Pestalotiopsis</taxon>
    </lineage>
</organism>
<dbReference type="OMA" id="WTIPHIF"/>
<dbReference type="GeneID" id="19265336"/>
<dbReference type="Proteomes" id="UP000030651">
    <property type="component" value="Unassembled WGS sequence"/>
</dbReference>
<feature type="compositionally biased region" description="Basic and acidic residues" evidence="2">
    <location>
        <begin position="306"/>
        <end position="317"/>
    </location>
</feature>
<evidence type="ECO:0000256" key="1">
    <source>
        <dbReference type="PROSITE-ProRule" id="PRU10141"/>
    </source>
</evidence>
<evidence type="ECO:0000313" key="3">
    <source>
        <dbReference type="EMBL" id="ETS86495.1"/>
    </source>
</evidence>
<feature type="binding site" evidence="1">
    <location>
        <position position="51"/>
    </location>
    <ligand>
        <name>ATP</name>
        <dbReference type="ChEBI" id="CHEBI:30616"/>
    </ligand>
</feature>
<feature type="compositionally biased region" description="Basic residues" evidence="2">
    <location>
        <begin position="326"/>
        <end position="340"/>
    </location>
</feature>
<feature type="region of interest" description="Disordered" evidence="2">
    <location>
        <begin position="306"/>
        <end position="340"/>
    </location>
</feature>
<dbReference type="Pfam" id="PF13095">
    <property type="entry name" value="FTA2"/>
    <property type="match status" value="1"/>
</dbReference>
<dbReference type="GO" id="GO:0005524">
    <property type="term" value="F:ATP binding"/>
    <property type="evidence" value="ECO:0007669"/>
    <property type="project" value="UniProtKB-UniRule"/>
</dbReference>
<dbReference type="PROSITE" id="PS00107">
    <property type="entry name" value="PROTEIN_KINASE_ATP"/>
    <property type="match status" value="1"/>
</dbReference>
<dbReference type="InterPro" id="IPR017441">
    <property type="entry name" value="Protein_kinase_ATP_BS"/>
</dbReference>
<keyword evidence="4" id="KW-1185">Reference proteome</keyword>
<name>W3XKG3_PESFW</name>
<dbReference type="AlphaFoldDB" id="W3XKG3"/>
<dbReference type="EMBL" id="KI912109">
    <property type="protein sequence ID" value="ETS86495.1"/>
    <property type="molecule type" value="Genomic_DNA"/>
</dbReference>
<keyword evidence="1" id="KW-0067">ATP-binding</keyword>
<protein>
    <recommendedName>
        <fullName evidence="5">Protein kinase domain-containing protein</fullName>
    </recommendedName>
</protein>
<accession>W3XKG3</accession>
<sequence length="340" mass="39850">MAGLPDVPGPKLMPFIPNGTPFELEFIKLLGSGEHGHVWKVSINGDIYALKMFRFDDRFTPTRWWEVVLPKEDQRLWQFAFNCECRAYARLKEVKKEFIAVPCYGYLILGEEHQKALRKKDKLNWKEDWGHSKKDRGQPLQALVKKFIEWQPVRNDDFEEGFNRRRIRLAIDSAATARKLIENMKILHRAGILCNDVNNSNVLNGQFLEFSSAFTAPHPCLSTKQIEARKCPFDSLGYWDASAVDEMIEDYNNVHTPSEYIWDRATPNEKYQAKLRSHQHPPGWKEGPWNWNRGYRFRPDKFRWENIGKTKEEDPVKTQESSSKQEKHKKKGKRKAKSKG</sequence>
<dbReference type="eggNOG" id="ENOG502T2GP">
    <property type="taxonomic scope" value="Eukaryota"/>
</dbReference>
<reference evidence="4" key="1">
    <citation type="journal article" date="2015" name="BMC Genomics">
        <title>Genomic and transcriptomic analysis of the endophytic fungus Pestalotiopsis fici reveals its lifestyle and high potential for synthesis of natural products.</title>
        <authorList>
            <person name="Wang X."/>
            <person name="Zhang X."/>
            <person name="Liu L."/>
            <person name="Xiang M."/>
            <person name="Wang W."/>
            <person name="Sun X."/>
            <person name="Che Y."/>
            <person name="Guo L."/>
            <person name="Liu G."/>
            <person name="Guo L."/>
            <person name="Wang C."/>
            <person name="Yin W.B."/>
            <person name="Stadler M."/>
            <person name="Zhang X."/>
            <person name="Liu X."/>
        </authorList>
    </citation>
    <scope>NUCLEOTIDE SEQUENCE [LARGE SCALE GENOMIC DNA]</scope>
    <source>
        <strain evidence="4">W106-1 / CGMCC3.15140</strain>
    </source>
</reference>
<dbReference type="InterPro" id="IPR025213">
    <property type="entry name" value="Sim4_Fta2"/>
</dbReference>
<dbReference type="InterPro" id="IPR011009">
    <property type="entry name" value="Kinase-like_dom_sf"/>
</dbReference>